<comment type="caution">
    <text evidence="1">The sequence shown here is derived from an EMBL/GenBank/DDBJ whole genome shotgun (WGS) entry which is preliminary data.</text>
</comment>
<reference evidence="1 2" key="2">
    <citation type="submission" date="2024-02" db="EMBL/GenBank/DDBJ databases">
        <title>The Genome Sequence of Enterococcus diestrammenae JM9A.</title>
        <authorList>
            <person name="Earl A."/>
            <person name="Manson A."/>
            <person name="Gilmore M."/>
            <person name="Sanders J."/>
            <person name="Shea T."/>
            <person name="Howe W."/>
            <person name="Livny J."/>
            <person name="Cuomo C."/>
            <person name="Neafsey D."/>
            <person name="Birren B."/>
        </authorList>
    </citation>
    <scope>NUCLEOTIDE SEQUENCE [LARGE SCALE GENOMIC DNA]</scope>
    <source>
        <strain evidence="1 2">JM9A</strain>
    </source>
</reference>
<protein>
    <submittedName>
        <fullName evidence="1">Uncharacterized protein</fullName>
    </submittedName>
</protein>
<evidence type="ECO:0000313" key="2">
    <source>
        <dbReference type="Proteomes" id="UP001429357"/>
    </source>
</evidence>
<organism evidence="1 2">
    <name type="scientific">Enterococcus diestrammenae</name>
    <dbReference type="NCBI Taxonomy" id="1155073"/>
    <lineage>
        <taxon>Bacteria</taxon>
        <taxon>Bacillati</taxon>
        <taxon>Bacillota</taxon>
        <taxon>Bacilli</taxon>
        <taxon>Lactobacillales</taxon>
        <taxon>Enterococcaceae</taxon>
        <taxon>Enterococcus</taxon>
    </lineage>
</organism>
<dbReference type="EMBL" id="MAEI02000001">
    <property type="protein sequence ID" value="MEO1780645.1"/>
    <property type="molecule type" value="Genomic_DNA"/>
</dbReference>
<sequence>MTTQGTNNNRFQLAFLTQYQQMTHDYLLKGAVCPRTAFIYQNSIGHTGNLCC</sequence>
<name>A0ABV0EXW8_9ENTE</name>
<accession>A0ABV0EXW8</accession>
<proteinExistence type="predicted"/>
<dbReference type="Proteomes" id="UP001429357">
    <property type="component" value="Unassembled WGS sequence"/>
</dbReference>
<reference evidence="2" key="1">
    <citation type="submission" date="2016-06" db="EMBL/GenBank/DDBJ databases">
        <title>Four novel species of enterococci isolated from chicken manure.</title>
        <authorList>
            <person name="Van Tyne D."/>
        </authorList>
    </citation>
    <scope>NUCLEOTIDE SEQUENCE [LARGE SCALE GENOMIC DNA]</scope>
    <source>
        <strain evidence="2">JM9A</strain>
    </source>
</reference>
<gene>
    <name evidence="1" type="ORF">BAU18_000184</name>
</gene>
<evidence type="ECO:0000313" key="1">
    <source>
        <dbReference type="EMBL" id="MEO1780645.1"/>
    </source>
</evidence>
<keyword evidence="2" id="KW-1185">Reference proteome</keyword>